<name>A0ABR1VME3_9PEZI</name>
<evidence type="ECO:0000259" key="5">
    <source>
        <dbReference type="SMART" id="SM00672"/>
    </source>
</evidence>
<dbReference type="InterPro" id="IPR006598">
    <property type="entry name" value="CAP10"/>
</dbReference>
<evidence type="ECO:0000256" key="4">
    <source>
        <dbReference type="SAM" id="SignalP"/>
    </source>
</evidence>
<evidence type="ECO:0000313" key="6">
    <source>
        <dbReference type="EMBL" id="KAK8072392.1"/>
    </source>
</evidence>
<reference evidence="6 7" key="1">
    <citation type="submission" date="2023-01" db="EMBL/GenBank/DDBJ databases">
        <title>Analysis of 21 Apiospora genomes using comparative genomics revels a genus with tremendous synthesis potential of carbohydrate active enzymes and secondary metabolites.</title>
        <authorList>
            <person name="Sorensen T."/>
        </authorList>
    </citation>
    <scope>NUCLEOTIDE SEQUENCE [LARGE SCALE GENOMIC DNA]</scope>
    <source>
        <strain evidence="6 7">CBS 83171</strain>
    </source>
</reference>
<dbReference type="SMART" id="SM00672">
    <property type="entry name" value="CAP10"/>
    <property type="match status" value="1"/>
</dbReference>
<keyword evidence="3" id="KW-0812">Transmembrane</keyword>
<dbReference type="InterPro" id="IPR051091">
    <property type="entry name" value="O-Glucosyltr/Glycosyltrsf_90"/>
</dbReference>
<feature type="transmembrane region" description="Helical" evidence="3">
    <location>
        <begin position="189"/>
        <end position="211"/>
    </location>
</feature>
<comment type="caution">
    <text evidence="6">The sequence shown here is derived from an EMBL/GenBank/DDBJ whole genome shotgun (WGS) entry which is preliminary data.</text>
</comment>
<dbReference type="EMBL" id="JAQQWM010000003">
    <property type="protein sequence ID" value="KAK8072392.1"/>
    <property type="molecule type" value="Genomic_DNA"/>
</dbReference>
<feature type="transmembrane region" description="Helical" evidence="3">
    <location>
        <begin position="296"/>
        <end position="316"/>
    </location>
</feature>
<gene>
    <name evidence="6" type="ORF">PG996_005740</name>
</gene>
<feature type="transmembrane region" description="Helical" evidence="3">
    <location>
        <begin position="75"/>
        <end position="91"/>
    </location>
</feature>
<evidence type="ECO:0000313" key="7">
    <source>
        <dbReference type="Proteomes" id="UP001446871"/>
    </source>
</evidence>
<feature type="signal peptide" evidence="4">
    <location>
        <begin position="1"/>
        <end position="24"/>
    </location>
</feature>
<feature type="chain" id="PRO_5047053610" description="Glycosyl transferase CAP10 domain-containing protein" evidence="4">
    <location>
        <begin position="25"/>
        <end position="947"/>
    </location>
</feature>
<proteinExistence type="inferred from homology"/>
<sequence length="947" mass="107669">MAADERNRPRLSAFLLLLISAALAFSASFFSKRLLGNDGRFALIGRRSLTKIREVDSGAPFKSFRSSLPQRPRRFYLPCIVILIVIRLEILQEVVYDFQCTAQGVEVFLPVFLAGYELMFGKRAPLPISDEPEDPWITIREEFTQWVKTSQLWLFSSVLVFTIGVYQSAGLAYGSSYFCSPVLDEPRWIVVLQWAGVSLDAVVLVMSWRVLSWAKTTKSRLHILSGILAISCLGSGVLWIGTRIAQQGPILDRQAVQYVDPLYMFDILSTGLVLGVLLIAAMLWIVESVPLEPTSIIAYIGGTASTVRQVFLLGTYQQTSAGPPLVALFTIMGGFSIFAYANNMRSVVYIRRGFLVLLMVVLLIAALITSAVRNRPVQHHPLDEFIYKNRVESDRWLRHASVSTTLRTAVEEYKERHHGRDPPARFDRWFDFSRQRNAAIVDMYDQMEKDILPFWGMSPQKVREAIEKAKGLPDIGVVTIIRGKASHNEPADPSHQMILDDMVSIISTFSEHLPEMSIPINLNERPRVLVPQSDIHRLMQAATAPKSKFLPMMNKRDKGKPEVVEDQAASNIEVRSDSEKGSYVSVEDFHHLQSLACPPGSKTRAGVSWNARDLCASCADPHAQGVFVRSWRKALDPCHQPDVFHLHDFYTMPYRSELHQELLPIFSRSKTDIFNDIIIPLLRPNVKHEQETTTFDDKTNALFWQDEPLTEIMTHQSFHGGQRSRLVYLTNNASATDEGPLLIGSNYGKDLKFAYEMVKTSEANDLFTIKTSFTAPETCKDQACWMAQKQFGFVEPPNDPEEKPDVAVDHRYVMLLDGPDGPPPNLLAALRSNGVPFLSSIFREWYTERLMPWTHFVPVDLRFHDLHSTLAYFVGLKDRGRVNGRERDTMADRTEDARWIAEQGRKWAEKVIRREDIEIYLFRLLLEWGRLIQDDRDNMGFVLLKQG</sequence>
<evidence type="ECO:0000256" key="3">
    <source>
        <dbReference type="SAM" id="Phobius"/>
    </source>
</evidence>
<feature type="domain" description="Glycosyl transferase CAP10" evidence="5">
    <location>
        <begin position="639"/>
        <end position="935"/>
    </location>
</feature>
<comment type="similarity">
    <text evidence="1">Belongs to the glycosyltransferase 90 family.</text>
</comment>
<dbReference type="PANTHER" id="PTHR12203">
    <property type="entry name" value="KDEL LYS-ASP-GLU-LEU CONTAINING - RELATED"/>
    <property type="match status" value="1"/>
</dbReference>
<keyword evidence="3" id="KW-0472">Membrane</keyword>
<feature type="transmembrane region" description="Helical" evidence="3">
    <location>
        <begin position="223"/>
        <end position="242"/>
    </location>
</feature>
<keyword evidence="2" id="KW-0808">Transferase</keyword>
<protein>
    <recommendedName>
        <fullName evidence="5">Glycosyl transferase CAP10 domain-containing protein</fullName>
    </recommendedName>
</protein>
<feature type="transmembrane region" description="Helical" evidence="3">
    <location>
        <begin position="152"/>
        <end position="169"/>
    </location>
</feature>
<dbReference type="PANTHER" id="PTHR12203:SF35">
    <property type="entry name" value="PROTEIN O-GLUCOSYLTRANSFERASE 1"/>
    <property type="match status" value="1"/>
</dbReference>
<keyword evidence="7" id="KW-1185">Reference proteome</keyword>
<keyword evidence="3" id="KW-1133">Transmembrane helix</keyword>
<evidence type="ECO:0000256" key="2">
    <source>
        <dbReference type="ARBA" id="ARBA00022679"/>
    </source>
</evidence>
<feature type="transmembrane region" description="Helical" evidence="3">
    <location>
        <begin position="262"/>
        <end position="284"/>
    </location>
</feature>
<accession>A0ABR1VME3</accession>
<feature type="transmembrane region" description="Helical" evidence="3">
    <location>
        <begin position="353"/>
        <end position="372"/>
    </location>
</feature>
<keyword evidence="4" id="KW-0732">Signal</keyword>
<evidence type="ECO:0000256" key="1">
    <source>
        <dbReference type="ARBA" id="ARBA00010118"/>
    </source>
</evidence>
<organism evidence="6 7">
    <name type="scientific">Apiospora saccharicola</name>
    <dbReference type="NCBI Taxonomy" id="335842"/>
    <lineage>
        <taxon>Eukaryota</taxon>
        <taxon>Fungi</taxon>
        <taxon>Dikarya</taxon>
        <taxon>Ascomycota</taxon>
        <taxon>Pezizomycotina</taxon>
        <taxon>Sordariomycetes</taxon>
        <taxon>Xylariomycetidae</taxon>
        <taxon>Amphisphaeriales</taxon>
        <taxon>Apiosporaceae</taxon>
        <taxon>Apiospora</taxon>
    </lineage>
</organism>
<feature type="transmembrane region" description="Helical" evidence="3">
    <location>
        <begin position="322"/>
        <end position="341"/>
    </location>
</feature>
<dbReference type="Proteomes" id="UP001446871">
    <property type="component" value="Unassembled WGS sequence"/>
</dbReference>